<dbReference type="Pfam" id="PF02899">
    <property type="entry name" value="Phage_int_SAM_1"/>
    <property type="match status" value="1"/>
</dbReference>
<dbReference type="RefSeq" id="WP_231318391.1">
    <property type="nucleotide sequence ID" value="NZ_CP088156.1"/>
</dbReference>
<reference evidence="8" key="1">
    <citation type="journal article" date="2024" name="Antonie Van Leeuwenhoek">
        <title>Bradyrhizobium ontarionense sp. nov., a novel bacterial symbiont isolated from Aeschynomene indica (Indian jointvetch), harbours photosynthesis, nitrogen fixation and nitrous oxide (N2O) reductase genes.</title>
        <authorList>
            <person name="Bromfield E.S.P."/>
            <person name="Cloutier S."/>
        </authorList>
    </citation>
    <scope>NUCLEOTIDE SEQUENCE</scope>
    <source>
        <strain evidence="8">A19</strain>
    </source>
</reference>
<accession>A0ABY3R5L6</accession>
<evidence type="ECO:0000259" key="6">
    <source>
        <dbReference type="PROSITE" id="PS51898"/>
    </source>
</evidence>
<gene>
    <name evidence="8" type="ORF">LQG66_25420</name>
</gene>
<organism evidence="8 9">
    <name type="scientific">Bradyrhizobium ontarionense</name>
    <dbReference type="NCBI Taxonomy" id="2898149"/>
    <lineage>
        <taxon>Bacteria</taxon>
        <taxon>Pseudomonadati</taxon>
        <taxon>Pseudomonadota</taxon>
        <taxon>Alphaproteobacteria</taxon>
        <taxon>Hyphomicrobiales</taxon>
        <taxon>Nitrobacteraceae</taxon>
        <taxon>Bradyrhizobium</taxon>
    </lineage>
</organism>
<evidence type="ECO:0000256" key="5">
    <source>
        <dbReference type="PROSITE-ProRule" id="PRU01248"/>
    </source>
</evidence>
<protein>
    <submittedName>
        <fullName evidence="8">Tyrosine-type recombinase/integrase</fullName>
    </submittedName>
</protein>
<dbReference type="Gene3D" id="1.10.150.130">
    <property type="match status" value="1"/>
</dbReference>
<name>A0ABY3R5L6_9BRAD</name>
<dbReference type="Proteomes" id="UP001431010">
    <property type="component" value="Chromosome"/>
</dbReference>
<dbReference type="EMBL" id="CP088156">
    <property type="protein sequence ID" value="UFZ02605.1"/>
    <property type="molecule type" value="Genomic_DNA"/>
</dbReference>
<dbReference type="Gene3D" id="1.10.443.10">
    <property type="entry name" value="Intergrase catalytic core"/>
    <property type="match status" value="1"/>
</dbReference>
<dbReference type="Pfam" id="PF00589">
    <property type="entry name" value="Phage_integrase"/>
    <property type="match status" value="1"/>
</dbReference>
<dbReference type="PROSITE" id="PS51898">
    <property type="entry name" value="TYR_RECOMBINASE"/>
    <property type="match status" value="1"/>
</dbReference>
<keyword evidence="2" id="KW-0229">DNA integration</keyword>
<keyword evidence="3 5" id="KW-0238">DNA-binding</keyword>
<evidence type="ECO:0000259" key="7">
    <source>
        <dbReference type="PROSITE" id="PS51900"/>
    </source>
</evidence>
<dbReference type="SUPFAM" id="SSF56349">
    <property type="entry name" value="DNA breaking-rejoining enzymes"/>
    <property type="match status" value="1"/>
</dbReference>
<dbReference type="PANTHER" id="PTHR30349">
    <property type="entry name" value="PHAGE INTEGRASE-RELATED"/>
    <property type="match status" value="1"/>
</dbReference>
<dbReference type="InterPro" id="IPR044068">
    <property type="entry name" value="CB"/>
</dbReference>
<dbReference type="InterPro" id="IPR013762">
    <property type="entry name" value="Integrase-like_cat_sf"/>
</dbReference>
<feature type="domain" description="Core-binding (CB)" evidence="7">
    <location>
        <begin position="1"/>
        <end position="86"/>
    </location>
</feature>
<dbReference type="InterPro" id="IPR050090">
    <property type="entry name" value="Tyrosine_recombinase_XerCD"/>
</dbReference>
<dbReference type="InterPro" id="IPR002104">
    <property type="entry name" value="Integrase_catalytic"/>
</dbReference>
<evidence type="ECO:0000256" key="3">
    <source>
        <dbReference type="ARBA" id="ARBA00023125"/>
    </source>
</evidence>
<comment type="similarity">
    <text evidence="1">Belongs to the 'phage' integrase family.</text>
</comment>
<keyword evidence="9" id="KW-1185">Reference proteome</keyword>
<dbReference type="InterPro" id="IPR011010">
    <property type="entry name" value="DNA_brk_join_enz"/>
</dbReference>
<evidence type="ECO:0000313" key="8">
    <source>
        <dbReference type="EMBL" id="UFZ02605.1"/>
    </source>
</evidence>
<evidence type="ECO:0000313" key="9">
    <source>
        <dbReference type="Proteomes" id="UP001431010"/>
    </source>
</evidence>
<dbReference type="PANTHER" id="PTHR30349:SF41">
    <property type="entry name" value="INTEGRASE_RECOMBINASE PROTEIN MJ0367-RELATED"/>
    <property type="match status" value="1"/>
</dbReference>
<keyword evidence="4" id="KW-0233">DNA recombination</keyword>
<dbReference type="InterPro" id="IPR010998">
    <property type="entry name" value="Integrase_recombinase_N"/>
</dbReference>
<evidence type="ECO:0000256" key="2">
    <source>
        <dbReference type="ARBA" id="ARBA00022908"/>
    </source>
</evidence>
<feature type="domain" description="Tyr recombinase" evidence="6">
    <location>
        <begin position="107"/>
        <end position="290"/>
    </location>
</feature>
<evidence type="ECO:0000256" key="1">
    <source>
        <dbReference type="ARBA" id="ARBA00008857"/>
    </source>
</evidence>
<evidence type="ECO:0000256" key="4">
    <source>
        <dbReference type="ARBA" id="ARBA00023172"/>
    </source>
</evidence>
<dbReference type="PROSITE" id="PS51900">
    <property type="entry name" value="CB"/>
    <property type="match status" value="1"/>
</dbReference>
<proteinExistence type="inferred from homology"/>
<dbReference type="InterPro" id="IPR004107">
    <property type="entry name" value="Integrase_SAM-like_N"/>
</dbReference>
<sequence length="300" mass="33982">MRVSVAVDEFLRYCAVERQLSPHTIDAYTADLKEFARFLREDPLVSSINENTLAGYLVDLLESRKLSIGTVRRRFACLRAFARRLAKVDGFTDPFAKWQLQLPKRKRLPRSLSRPEVSRLLASFPSQKSGASKASHAFIAARLMIATGIRVGELCRISMQDVVADGEAIRIFGKGARERMVYISDSSLRADLLKILVWHRENGRVAGNLFINRRGAALRPQSMRIVLRRQYEQKNGRRITPHMLRHTAATLLMERGVDIRFVQRLLGHSSIATTEIYTHVSDEALRSTLERADVLGQLAA</sequence>